<feature type="domain" description="Thiopeptide-type bacteriocin biosynthesis" evidence="1">
    <location>
        <begin position="10"/>
        <end position="290"/>
    </location>
</feature>
<dbReference type="AlphaFoldDB" id="A0A919Y8X0"/>
<accession>A0A919Y8X0</accession>
<keyword evidence="3" id="KW-1185">Reference proteome</keyword>
<dbReference type="InterPro" id="IPR023809">
    <property type="entry name" value="Thiopep_bacteriocin_synth_dom"/>
</dbReference>
<gene>
    <name evidence="2" type="ORF">J34TS1_10560</name>
</gene>
<organism evidence="2 3">
    <name type="scientific">Paenibacillus azoreducens</name>
    <dbReference type="NCBI Taxonomy" id="116718"/>
    <lineage>
        <taxon>Bacteria</taxon>
        <taxon>Bacillati</taxon>
        <taxon>Bacillota</taxon>
        <taxon>Bacilli</taxon>
        <taxon>Bacillales</taxon>
        <taxon>Paenibacillaceae</taxon>
        <taxon>Paenibacillus</taxon>
    </lineage>
</organism>
<sequence length="308" mass="36041">MTWETRYVFVHDYELHDELILRIGTYLQKLTHAENLQKWFFLRYWEGGPHIRLRWLAERDVQPDDEILTMVRQFLAEHPPLVRLTKEKYYQNHKFDGSPLEHHALPWYEHGQMVSADYEPEYDRYGGQALMPLTEHLFMVSSRYALDVILATRSNPSSIRLIYALAILKRLSGEVWEQGMLEIELSEFYHNCMQSWVRLYSIQDLQYADILLNNCRRQAASIRSIVACLSTDASYLSFQDGLLAGLGQIMNAVHDNKKFRSILFSHLHMFLNRLGVAPEYECAVYYILRELGGELHDGAHIRKSSGAI</sequence>
<protein>
    <submittedName>
        <fullName evidence="2">Lantibiotic biosynthesis protein</fullName>
    </submittedName>
</protein>
<dbReference type="EMBL" id="BORT01000003">
    <property type="protein sequence ID" value="GIO46291.1"/>
    <property type="molecule type" value="Genomic_DNA"/>
</dbReference>
<comment type="caution">
    <text evidence="2">The sequence shown here is derived from an EMBL/GenBank/DDBJ whole genome shotgun (WGS) entry which is preliminary data.</text>
</comment>
<name>A0A919Y8X0_9BACL</name>
<dbReference type="Pfam" id="PF14028">
    <property type="entry name" value="Lant_dehydr_C"/>
    <property type="match status" value="1"/>
</dbReference>
<dbReference type="NCBIfam" id="TIGR03891">
    <property type="entry name" value="thiopep_ocin"/>
    <property type="match status" value="1"/>
</dbReference>
<evidence type="ECO:0000259" key="1">
    <source>
        <dbReference type="Pfam" id="PF14028"/>
    </source>
</evidence>
<dbReference type="RefSeq" id="WP_212977332.1">
    <property type="nucleotide sequence ID" value="NZ_AP025343.1"/>
</dbReference>
<reference evidence="2 3" key="1">
    <citation type="submission" date="2021-03" db="EMBL/GenBank/DDBJ databases">
        <title>Antimicrobial resistance genes in bacteria isolated from Japanese honey, and their potential for conferring macrolide and lincosamide resistance in the American foulbrood pathogen Paenibacillus larvae.</title>
        <authorList>
            <person name="Okamoto M."/>
            <person name="Kumagai M."/>
            <person name="Kanamori H."/>
            <person name="Takamatsu D."/>
        </authorList>
    </citation>
    <scope>NUCLEOTIDE SEQUENCE [LARGE SCALE GENOMIC DNA]</scope>
    <source>
        <strain evidence="2 3">J34TS1</strain>
    </source>
</reference>
<dbReference type="Proteomes" id="UP000682811">
    <property type="component" value="Unassembled WGS sequence"/>
</dbReference>
<proteinExistence type="predicted"/>
<evidence type="ECO:0000313" key="2">
    <source>
        <dbReference type="EMBL" id="GIO46291.1"/>
    </source>
</evidence>
<evidence type="ECO:0000313" key="3">
    <source>
        <dbReference type="Proteomes" id="UP000682811"/>
    </source>
</evidence>